<sequence length="404" mass="43154">MSVGQLVDLLYGDAMHVPHVIDSDVLSDARLVSFQYDGKAGDLRSFVKVFLDSQGFRVETRDGVDFVSKKPASEAKIPDRETFVYRPRYRTADYLAKAVQPLFSGRMTASNGALSSFPVGEAARAPVSASSVSTVAPARVSVAPSSRASVASADELVFSGEASEIRDLKKVLAELDRVPGEVVVRGWVYEVSNINSRNSAFSIAASLFGGIPGWGGKLSLSTGSTDADPTALRFSSSMLDVAISALDADSRFKQISDPHVRVVSGERVRLNVGSQVPTLGSISYQGSTGTPVQSVEYQDAGLIFDVQPVVMGDVVQVRLNEQMSSFVATTTGVNNSPTKNTREMSTVVNMRDGEVIVLGGLVQDQDTFSRNSVGWLPSFLDGKSGSKGRTEVLLVLQVSKVLDL</sequence>
<comment type="caution">
    <text evidence="3">The sequence shown here is derived from an EMBL/GenBank/DDBJ whole genome shotgun (WGS) entry which is preliminary data.</text>
</comment>
<evidence type="ECO:0000256" key="1">
    <source>
        <dbReference type="RuleBase" id="RU004003"/>
    </source>
</evidence>
<dbReference type="AlphaFoldDB" id="A0ABD6Q9T8"/>
<reference evidence="4" key="1">
    <citation type="submission" date="2016-08" db="EMBL/GenBank/DDBJ databases">
        <title>Population biology and virulence potential of Burkholderia ubonensis.</title>
        <authorList>
            <person name="Price E.P."/>
            <person name="Currie B.J."/>
            <person name="Wagner D.M."/>
        </authorList>
    </citation>
    <scope>NUCLEOTIDE SEQUENCE [LARGE SCALE GENOMIC DNA]</scope>
    <source>
        <strain evidence="4">MSMB0103</strain>
    </source>
</reference>
<dbReference type="InterPro" id="IPR050810">
    <property type="entry name" value="Bact_Secretion_Sys_Channel"/>
</dbReference>
<dbReference type="PRINTS" id="PR01032">
    <property type="entry name" value="PHAGEIV"/>
</dbReference>
<evidence type="ECO:0000313" key="4">
    <source>
        <dbReference type="Proteomes" id="UP000183667"/>
    </source>
</evidence>
<dbReference type="Pfam" id="PF00263">
    <property type="entry name" value="Secretin"/>
    <property type="match status" value="1"/>
</dbReference>
<protein>
    <submittedName>
        <fullName evidence="3">Type II secretory pathway protein</fullName>
    </submittedName>
</protein>
<comment type="similarity">
    <text evidence="1">Belongs to the bacterial secretin family.</text>
</comment>
<evidence type="ECO:0000259" key="2">
    <source>
        <dbReference type="Pfam" id="PF00263"/>
    </source>
</evidence>
<dbReference type="InterPro" id="IPR004846">
    <property type="entry name" value="T2SS/T3SS_dom"/>
</dbReference>
<evidence type="ECO:0000313" key="3">
    <source>
        <dbReference type="EMBL" id="OJA50556.1"/>
    </source>
</evidence>
<accession>A0ABD6Q9T8</accession>
<dbReference type="Proteomes" id="UP000183667">
    <property type="component" value="Unassembled WGS sequence"/>
</dbReference>
<name>A0ABD6Q9T8_9BURK</name>
<dbReference type="PANTHER" id="PTHR30332:SF17">
    <property type="entry name" value="TYPE IV PILIATION SYSTEM PROTEIN DR_0774-RELATED"/>
    <property type="match status" value="1"/>
</dbReference>
<gene>
    <name evidence="3" type="ORF">BGV66_03635</name>
</gene>
<feature type="domain" description="Type II/III secretion system secretin-like" evidence="2">
    <location>
        <begin position="245"/>
        <end position="376"/>
    </location>
</feature>
<dbReference type="PANTHER" id="PTHR30332">
    <property type="entry name" value="PROBABLE GENERAL SECRETION PATHWAY PROTEIN D"/>
    <property type="match status" value="1"/>
</dbReference>
<organism evidence="3 4">
    <name type="scientific">Burkholderia ubonensis</name>
    <dbReference type="NCBI Taxonomy" id="101571"/>
    <lineage>
        <taxon>Bacteria</taxon>
        <taxon>Pseudomonadati</taxon>
        <taxon>Pseudomonadota</taxon>
        <taxon>Betaproteobacteria</taxon>
        <taxon>Burkholderiales</taxon>
        <taxon>Burkholderiaceae</taxon>
        <taxon>Burkholderia</taxon>
        <taxon>Burkholderia cepacia complex</taxon>
    </lineage>
</organism>
<dbReference type="EMBL" id="MEAU01000003">
    <property type="protein sequence ID" value="OJA50556.1"/>
    <property type="molecule type" value="Genomic_DNA"/>
</dbReference>
<proteinExistence type="inferred from homology"/>